<feature type="transmembrane region" description="Helical" evidence="8">
    <location>
        <begin position="26"/>
        <end position="45"/>
    </location>
</feature>
<keyword evidence="8" id="KW-0813">Transport</keyword>
<dbReference type="OMA" id="HLGENEM"/>
<feature type="transmembrane region" description="Helical" evidence="8">
    <location>
        <begin position="569"/>
        <end position="591"/>
    </location>
</feature>
<feature type="transmembrane region" description="Helical" evidence="8">
    <location>
        <begin position="524"/>
        <end position="548"/>
    </location>
</feature>
<evidence type="ECO:0000256" key="4">
    <source>
        <dbReference type="ARBA" id="ARBA00022692"/>
    </source>
</evidence>
<name>A0A401SI02_CHIPU</name>
<evidence type="ECO:0000256" key="2">
    <source>
        <dbReference type="ARBA" id="ARBA00009657"/>
    </source>
</evidence>
<dbReference type="Pfam" id="PF03137">
    <property type="entry name" value="OATP"/>
    <property type="match status" value="1"/>
</dbReference>
<dbReference type="GO" id="GO:0016323">
    <property type="term" value="C:basolateral plasma membrane"/>
    <property type="evidence" value="ECO:0007669"/>
    <property type="project" value="TreeGrafter"/>
</dbReference>
<evidence type="ECO:0000256" key="9">
    <source>
        <dbReference type="SAM" id="MobiDB-lite"/>
    </source>
</evidence>
<comment type="subcellular location">
    <subcellularLocation>
        <location evidence="1 8">Cell membrane</location>
        <topology evidence="1 8">Multi-pass membrane protein</topology>
    </subcellularLocation>
</comment>
<feature type="transmembrane region" description="Helical" evidence="8">
    <location>
        <begin position="197"/>
        <end position="225"/>
    </location>
</feature>
<feature type="transmembrane region" description="Helical" evidence="8">
    <location>
        <begin position="416"/>
        <end position="442"/>
    </location>
</feature>
<dbReference type="PANTHER" id="PTHR11388">
    <property type="entry name" value="ORGANIC ANION TRANSPORTER"/>
    <property type="match status" value="1"/>
</dbReference>
<dbReference type="EMBL" id="BEZZ01000279">
    <property type="protein sequence ID" value="GCC30042.1"/>
    <property type="molecule type" value="Genomic_DNA"/>
</dbReference>
<evidence type="ECO:0000256" key="7">
    <source>
        <dbReference type="ARBA" id="ARBA00023157"/>
    </source>
</evidence>
<comment type="caution">
    <text evidence="11">The sequence shown here is derived from an EMBL/GenBank/DDBJ whole genome shotgun (WGS) entry which is preliminary data.</text>
</comment>
<feature type="transmembrane region" description="Helical" evidence="8">
    <location>
        <begin position="92"/>
        <end position="113"/>
    </location>
</feature>
<keyword evidence="7" id="KW-1015">Disulfide bond</keyword>
<dbReference type="OrthoDB" id="5062115at2759"/>
<keyword evidence="8" id="KW-0406">Ion transport</keyword>
<feature type="transmembrane region" description="Helical" evidence="8">
    <location>
        <begin position="245"/>
        <end position="269"/>
    </location>
</feature>
<evidence type="ECO:0000256" key="6">
    <source>
        <dbReference type="ARBA" id="ARBA00023136"/>
    </source>
</evidence>
<dbReference type="InterPro" id="IPR004156">
    <property type="entry name" value="OATP"/>
</dbReference>
<feature type="region of interest" description="Disordered" evidence="9">
    <location>
        <begin position="280"/>
        <end position="304"/>
    </location>
</feature>
<dbReference type="STRING" id="137246.A0A401SI02"/>
<dbReference type="GO" id="GO:0015732">
    <property type="term" value="P:prostaglandin transport"/>
    <property type="evidence" value="ECO:0007669"/>
    <property type="project" value="TreeGrafter"/>
</dbReference>
<feature type="transmembrane region" description="Helical" evidence="8">
    <location>
        <begin position="65"/>
        <end position="85"/>
    </location>
</feature>
<dbReference type="InterPro" id="IPR036259">
    <property type="entry name" value="MFS_trans_sf"/>
</dbReference>
<proteinExistence type="inferred from homology"/>
<comment type="similarity">
    <text evidence="2 8">Belongs to the organo anion transporter (TC 2.A.60) family.</text>
</comment>
<reference evidence="11 12" key="1">
    <citation type="journal article" date="2018" name="Nat. Ecol. Evol.">
        <title>Shark genomes provide insights into elasmobranch evolution and the origin of vertebrates.</title>
        <authorList>
            <person name="Hara Y"/>
            <person name="Yamaguchi K"/>
            <person name="Onimaru K"/>
            <person name="Kadota M"/>
            <person name="Koyanagi M"/>
            <person name="Keeley SD"/>
            <person name="Tatsumi K"/>
            <person name="Tanaka K"/>
            <person name="Motone F"/>
            <person name="Kageyama Y"/>
            <person name="Nozu R"/>
            <person name="Adachi N"/>
            <person name="Nishimura O"/>
            <person name="Nakagawa R"/>
            <person name="Tanegashima C"/>
            <person name="Kiyatake I"/>
            <person name="Matsumoto R"/>
            <person name="Murakumo K"/>
            <person name="Nishida K"/>
            <person name="Terakita A"/>
            <person name="Kuratani S"/>
            <person name="Sato K"/>
            <person name="Hyodo S Kuraku.S."/>
        </authorList>
    </citation>
    <scope>NUCLEOTIDE SEQUENCE [LARGE SCALE GENOMIC DNA]</scope>
</reference>
<evidence type="ECO:0000313" key="12">
    <source>
        <dbReference type="Proteomes" id="UP000287033"/>
    </source>
</evidence>
<feature type="transmembrane region" description="Helical" evidence="8">
    <location>
        <begin position="376"/>
        <end position="396"/>
    </location>
</feature>
<keyword evidence="6 8" id="KW-0472">Membrane</keyword>
<dbReference type="AlphaFoldDB" id="A0A401SI02"/>
<dbReference type="Proteomes" id="UP000287033">
    <property type="component" value="Unassembled WGS sequence"/>
</dbReference>
<sequence>MGSQEDNRRAVAAAPRDSYFSDIRTFLIAECLLMLTQGISGAYLVSILTTLERRFDLHSTELGVIASSFEIGNLMIILLVSYFGGKGHRPRLIGCGGIIMAIGSLFCALPEFLSHQYQYKQVDTSALKDTCMANLSLEEQQLAKEKNLKTCAETETTNMMYVLVIVAQVIIGAGATPIQPLGVSYIDDHVRKRDSSLYIGVLFTTMLFGPAFGFMLGSLFTTIYVDAIFIDTAKLDITPDDPRWIGAWWAGFLLCAGLLFFSSLFMFGFPQAMPKKHHTLSKSSQQPMLPGKVHKDQSKLTTEENKKECKPTSETTCTAYLRAIPQVTKQLFMNPVFTCVVLSACMEVAAISGFAAFLGKYLERQFGLSASYANQFIGVTAVPCVCLGIFLGGFVLKKMSLTPLGAIKMTMTVNMLSTATYVMLLFLGCETGPVAGATVSYMNGSFNGFQRNLTVPCNEGCGCTKETFNPVCGSDGITYLSPCFAGCTNKNLTNCACINTEFAQNATAMSGRCPRTNCGNAFPAFFAVVCVGSLIGAMAQTPSVVILIRSVNPEYKSYALGVQFLMLRLLGFIPPPLIFGAAIDSTCLIWSETCNKSGACAVYDNDSYRYLYVSIAIGLKTIAFILYTTTWHYIKSHSKEYIQGDEDSVGRMTTSDLFASTLTLDAAATDSNKSSGRTTLIYHLGENEMCENIESVL</sequence>
<keyword evidence="3" id="KW-1003">Cell membrane</keyword>
<accession>A0A401SI02</accession>
<gene>
    <name evidence="11" type="ORF">chiPu_0008486</name>
</gene>
<dbReference type="NCBIfam" id="TIGR00805">
    <property type="entry name" value="oat"/>
    <property type="match status" value="1"/>
</dbReference>
<dbReference type="GO" id="GO:0006811">
    <property type="term" value="P:monoatomic ion transport"/>
    <property type="evidence" value="ECO:0007669"/>
    <property type="project" value="UniProtKB-KW"/>
</dbReference>
<evidence type="ECO:0000259" key="10">
    <source>
        <dbReference type="PROSITE" id="PS51465"/>
    </source>
</evidence>
<evidence type="ECO:0000256" key="1">
    <source>
        <dbReference type="ARBA" id="ARBA00004651"/>
    </source>
</evidence>
<feature type="transmembrane region" description="Helical" evidence="8">
    <location>
        <begin position="331"/>
        <end position="356"/>
    </location>
</feature>
<dbReference type="Gene3D" id="3.30.60.30">
    <property type="match status" value="1"/>
</dbReference>
<evidence type="ECO:0000313" key="11">
    <source>
        <dbReference type="EMBL" id="GCC30042.1"/>
    </source>
</evidence>
<keyword evidence="12" id="KW-1185">Reference proteome</keyword>
<keyword evidence="5 8" id="KW-1133">Transmembrane helix</keyword>
<feature type="domain" description="Kazal-like" evidence="10">
    <location>
        <begin position="451"/>
        <end position="499"/>
    </location>
</feature>
<evidence type="ECO:0000256" key="5">
    <source>
        <dbReference type="ARBA" id="ARBA00022989"/>
    </source>
</evidence>
<dbReference type="SUPFAM" id="SSF103473">
    <property type="entry name" value="MFS general substrate transporter"/>
    <property type="match status" value="1"/>
</dbReference>
<dbReference type="GO" id="GO:0043252">
    <property type="term" value="P:sodium-independent organic anion transport"/>
    <property type="evidence" value="ECO:0007669"/>
    <property type="project" value="TreeGrafter"/>
</dbReference>
<protein>
    <recommendedName>
        <fullName evidence="8">Solute carrier organic anion transporter family member</fullName>
    </recommendedName>
</protein>
<dbReference type="InterPro" id="IPR036058">
    <property type="entry name" value="Kazal_dom_sf"/>
</dbReference>
<dbReference type="SUPFAM" id="SSF100895">
    <property type="entry name" value="Kazal-type serine protease inhibitors"/>
    <property type="match status" value="1"/>
</dbReference>
<dbReference type="GO" id="GO:0015347">
    <property type="term" value="F:sodium-independent organic anion transmembrane transporter activity"/>
    <property type="evidence" value="ECO:0007669"/>
    <property type="project" value="TreeGrafter"/>
</dbReference>
<feature type="transmembrane region" description="Helical" evidence="8">
    <location>
        <begin position="611"/>
        <end position="634"/>
    </location>
</feature>
<feature type="compositionally biased region" description="Basic and acidic residues" evidence="9">
    <location>
        <begin position="293"/>
        <end position="304"/>
    </location>
</feature>
<dbReference type="InterPro" id="IPR002350">
    <property type="entry name" value="Kazal_dom"/>
</dbReference>
<dbReference type="PROSITE" id="PS51465">
    <property type="entry name" value="KAZAL_2"/>
    <property type="match status" value="1"/>
</dbReference>
<keyword evidence="4 8" id="KW-0812">Transmembrane</keyword>
<dbReference type="Pfam" id="PF07648">
    <property type="entry name" value="Kazal_2"/>
    <property type="match status" value="1"/>
</dbReference>
<feature type="transmembrane region" description="Helical" evidence="8">
    <location>
        <begin position="159"/>
        <end position="176"/>
    </location>
</feature>
<dbReference type="Gene3D" id="1.20.1250.20">
    <property type="entry name" value="MFS general substrate transporter like domains"/>
    <property type="match status" value="1"/>
</dbReference>
<organism evidence="11 12">
    <name type="scientific">Chiloscyllium punctatum</name>
    <name type="common">Brownbanded bambooshark</name>
    <name type="synonym">Hemiscyllium punctatum</name>
    <dbReference type="NCBI Taxonomy" id="137246"/>
    <lineage>
        <taxon>Eukaryota</taxon>
        <taxon>Metazoa</taxon>
        <taxon>Chordata</taxon>
        <taxon>Craniata</taxon>
        <taxon>Vertebrata</taxon>
        <taxon>Chondrichthyes</taxon>
        <taxon>Elasmobranchii</taxon>
        <taxon>Galeomorphii</taxon>
        <taxon>Galeoidea</taxon>
        <taxon>Orectolobiformes</taxon>
        <taxon>Hemiscylliidae</taxon>
        <taxon>Chiloscyllium</taxon>
    </lineage>
</organism>
<evidence type="ECO:0000256" key="8">
    <source>
        <dbReference type="RuleBase" id="RU362056"/>
    </source>
</evidence>
<dbReference type="PANTHER" id="PTHR11388:SF86">
    <property type="entry name" value="SOLUTE CARRIER ORGANIC ANION TRANSPORTER FAMILY MEMBER 3A1"/>
    <property type="match status" value="1"/>
</dbReference>
<evidence type="ECO:0000256" key="3">
    <source>
        <dbReference type="ARBA" id="ARBA00022475"/>
    </source>
</evidence>